<name>A0A4P8IGR6_9BURK</name>
<keyword evidence="2" id="KW-1185">Reference proteome</keyword>
<dbReference type="RefSeq" id="WP_137330704.1">
    <property type="nucleotide sequence ID" value="NZ_CP040077.1"/>
</dbReference>
<sequence>MAKRFLVIHTCGSLGKSALAGVLLMPRLGEGDLLSVETTNLDAAQFGQKVKRFDPEHFTHYVSSLTAAPGNTVTDVGASCFLVFLNGLMQTGALQMFDYVIVPTDRTQRAQTETVTTIHTLLDAGLDVDRVRILLNKATRPTQVNPIQMQFHYLFALADADPRLKVDPECFLENQPLFSTMVSLRKSWAELMADTTDYQAQLAATEGRLDAARLEIVNKITVQMMARAASRVFDRVYERLNIGPIVVPTKATEPSGVA</sequence>
<protein>
    <recommendedName>
        <fullName evidence="3">Plasmid stability protein StbB</fullName>
    </recommendedName>
</protein>
<evidence type="ECO:0000313" key="2">
    <source>
        <dbReference type="Proteomes" id="UP000298656"/>
    </source>
</evidence>
<evidence type="ECO:0000313" key="1">
    <source>
        <dbReference type="EMBL" id="QCP47862.1"/>
    </source>
</evidence>
<evidence type="ECO:0008006" key="3">
    <source>
        <dbReference type="Google" id="ProtNLM"/>
    </source>
</evidence>
<reference evidence="1 2" key="1">
    <citation type="submission" date="2019-05" db="EMBL/GenBank/DDBJ databases">
        <title>Burkholderia sp. DHOD12, isolated from subtropical forest soil.</title>
        <authorList>
            <person name="Gao Z.-H."/>
            <person name="Qiu L.-H."/>
        </authorList>
    </citation>
    <scope>NUCLEOTIDE SEQUENCE [LARGE SCALE GENOMIC DNA]</scope>
    <source>
        <strain evidence="1 2">DHOD12</strain>
    </source>
</reference>
<dbReference type="AlphaFoldDB" id="A0A4P8IGR6"/>
<proteinExistence type="predicted"/>
<accession>A0A4P8IGR6</accession>
<dbReference type="KEGG" id="tvl:FAZ95_00880"/>
<organism evidence="1 2">
    <name type="scientific">Trinickia violacea</name>
    <dbReference type="NCBI Taxonomy" id="2571746"/>
    <lineage>
        <taxon>Bacteria</taxon>
        <taxon>Pseudomonadati</taxon>
        <taxon>Pseudomonadota</taxon>
        <taxon>Betaproteobacteria</taxon>
        <taxon>Burkholderiales</taxon>
        <taxon>Burkholderiaceae</taxon>
        <taxon>Trinickia</taxon>
    </lineage>
</organism>
<gene>
    <name evidence="1" type="ORF">FAZ95_00880</name>
</gene>
<dbReference type="Proteomes" id="UP000298656">
    <property type="component" value="Chromosome 1"/>
</dbReference>
<dbReference type="EMBL" id="CP040077">
    <property type="protein sequence ID" value="QCP47862.1"/>
    <property type="molecule type" value="Genomic_DNA"/>
</dbReference>